<sequence>MFKLKIISSSVRPGRKGPIVGKWVESSMQQLAGFEVEFIDLGELNLPMMDEPYHPRMQKYQHEHTKAWAAKIDEADAFVFVTAEYDYNYPAPLRNALEYLSKEWAYKPAGIVSYGGISAGTRAFVGLKGDLSSFRVVPLMESINIPFFDQFINDSGEFVPNNATMKAMDALIAELPRWTKGMQLIRENRL</sequence>
<dbReference type="InterPro" id="IPR005025">
    <property type="entry name" value="FMN_Rdtase-like_dom"/>
</dbReference>
<dbReference type="InterPro" id="IPR029039">
    <property type="entry name" value="Flavoprotein-like_sf"/>
</dbReference>
<gene>
    <name evidence="2" type="ORF">COR50_19295</name>
</gene>
<dbReference type="InterPro" id="IPR050712">
    <property type="entry name" value="NAD(P)H-dep_reductase"/>
</dbReference>
<accession>A0A291QYU5</accession>
<dbReference type="Gene3D" id="3.40.50.360">
    <property type="match status" value="1"/>
</dbReference>
<proteinExistence type="predicted"/>
<dbReference type="GO" id="GO:0010181">
    <property type="term" value="F:FMN binding"/>
    <property type="evidence" value="ECO:0007669"/>
    <property type="project" value="TreeGrafter"/>
</dbReference>
<dbReference type="Proteomes" id="UP000220133">
    <property type="component" value="Chromosome"/>
</dbReference>
<dbReference type="KEGG" id="cbae:COR50_19295"/>
<dbReference type="GO" id="GO:0016491">
    <property type="term" value="F:oxidoreductase activity"/>
    <property type="evidence" value="ECO:0007669"/>
    <property type="project" value="InterPro"/>
</dbReference>
<dbReference type="GO" id="GO:0005829">
    <property type="term" value="C:cytosol"/>
    <property type="evidence" value="ECO:0007669"/>
    <property type="project" value="TreeGrafter"/>
</dbReference>
<dbReference type="PANTHER" id="PTHR30543:SF21">
    <property type="entry name" value="NAD(P)H-DEPENDENT FMN REDUCTASE LOT6"/>
    <property type="match status" value="1"/>
</dbReference>
<dbReference type="EMBL" id="CP023777">
    <property type="protein sequence ID" value="ATL49146.1"/>
    <property type="molecule type" value="Genomic_DNA"/>
</dbReference>
<dbReference type="Pfam" id="PF03358">
    <property type="entry name" value="FMN_red"/>
    <property type="match status" value="1"/>
</dbReference>
<reference evidence="2 3" key="1">
    <citation type="submission" date="2017-10" db="EMBL/GenBank/DDBJ databases">
        <title>Paenichitinophaga pekingensis gen. nov., sp. nov., isolated from activated sludge.</title>
        <authorList>
            <person name="Jin D."/>
            <person name="Kong X."/>
            <person name="Deng Y."/>
            <person name="Bai Z."/>
        </authorList>
    </citation>
    <scope>NUCLEOTIDE SEQUENCE [LARGE SCALE GENOMIC DNA]</scope>
    <source>
        <strain evidence="2 3">13</strain>
    </source>
</reference>
<dbReference type="PANTHER" id="PTHR30543">
    <property type="entry name" value="CHROMATE REDUCTASE"/>
    <property type="match status" value="1"/>
</dbReference>
<evidence type="ECO:0000259" key="1">
    <source>
        <dbReference type="Pfam" id="PF03358"/>
    </source>
</evidence>
<dbReference type="SUPFAM" id="SSF52218">
    <property type="entry name" value="Flavoproteins"/>
    <property type="match status" value="1"/>
</dbReference>
<name>A0A291QYU5_9BACT</name>
<dbReference type="OrthoDB" id="9812295at2"/>
<feature type="domain" description="NADPH-dependent FMN reductase-like" evidence="1">
    <location>
        <begin position="3"/>
        <end position="145"/>
    </location>
</feature>
<protein>
    <submittedName>
        <fullName evidence="2">NADPH-dependent FMN reductase</fullName>
    </submittedName>
</protein>
<evidence type="ECO:0000313" key="2">
    <source>
        <dbReference type="EMBL" id="ATL49146.1"/>
    </source>
</evidence>
<evidence type="ECO:0000313" key="3">
    <source>
        <dbReference type="Proteomes" id="UP000220133"/>
    </source>
</evidence>
<keyword evidence="3" id="KW-1185">Reference proteome</keyword>
<organism evidence="2 3">
    <name type="scientific">Chitinophaga caeni</name>
    <dbReference type="NCBI Taxonomy" id="2029983"/>
    <lineage>
        <taxon>Bacteria</taxon>
        <taxon>Pseudomonadati</taxon>
        <taxon>Bacteroidota</taxon>
        <taxon>Chitinophagia</taxon>
        <taxon>Chitinophagales</taxon>
        <taxon>Chitinophagaceae</taxon>
        <taxon>Chitinophaga</taxon>
    </lineage>
</organism>
<dbReference type="AlphaFoldDB" id="A0A291QYU5"/>
<dbReference type="RefSeq" id="WP_098195514.1">
    <property type="nucleotide sequence ID" value="NZ_CP023777.1"/>
</dbReference>